<comment type="caution">
    <text evidence="1">The sequence shown here is derived from an EMBL/GenBank/DDBJ whole genome shotgun (WGS) entry which is preliminary data.</text>
</comment>
<organism evidence="1 2">
    <name type="scientific">Enteractinococcus fodinae</name>
    <dbReference type="NCBI Taxonomy" id="684663"/>
    <lineage>
        <taxon>Bacteria</taxon>
        <taxon>Bacillati</taxon>
        <taxon>Actinomycetota</taxon>
        <taxon>Actinomycetes</taxon>
        <taxon>Micrococcales</taxon>
        <taxon>Micrococcaceae</taxon>
    </lineage>
</organism>
<dbReference type="Proteomes" id="UP001183794">
    <property type="component" value="Unassembled WGS sequence"/>
</dbReference>
<reference evidence="1 2" key="1">
    <citation type="submission" date="2023-07" db="EMBL/GenBank/DDBJ databases">
        <title>Sequencing the genomes of 1000 actinobacteria strains.</title>
        <authorList>
            <person name="Klenk H.-P."/>
        </authorList>
    </citation>
    <scope>NUCLEOTIDE SEQUENCE [LARGE SCALE GENOMIC DNA]</scope>
    <source>
        <strain evidence="1 2">DSM 22966</strain>
    </source>
</reference>
<proteinExistence type="predicted"/>
<sequence length="73" mass="8074">MYAFKTRTLKGGERRGLVRCREPQGSFSAQLAPTLFPSQSSYIESKAISDWVLVRGDLPEYFSKVGIGITGMS</sequence>
<name>A0ABU2B1X4_9MICC</name>
<keyword evidence="2" id="KW-1185">Reference proteome</keyword>
<evidence type="ECO:0000313" key="1">
    <source>
        <dbReference type="EMBL" id="MDR7347610.1"/>
    </source>
</evidence>
<evidence type="ECO:0000313" key="2">
    <source>
        <dbReference type="Proteomes" id="UP001183794"/>
    </source>
</evidence>
<dbReference type="EMBL" id="JAVDYJ010000001">
    <property type="protein sequence ID" value="MDR7347610.1"/>
    <property type="molecule type" value="Genomic_DNA"/>
</dbReference>
<accession>A0ABU2B1X4</accession>
<gene>
    <name evidence="1" type="ORF">J2S62_001867</name>
</gene>
<protein>
    <submittedName>
        <fullName evidence="1">Uncharacterized protein</fullName>
    </submittedName>
</protein>